<sequence length="165" mass="18664">MPDTDEPGEDTTPRRWRSAETCQGILDHMDEFRRSPQGQRLQAEEQAAEADLQAWLADQPGVVVGRHGGWVPEQWEGEVDGHSFYFRERGGDWDIELDLQEQRPGITRGDIVATGTIAAEGYGEGPRERVVFIVTTIRDHLRRQQVAEAARTVAERSTQLNQRLS</sequence>
<dbReference type="Proteomes" id="UP001206639">
    <property type="component" value="Unassembled WGS sequence"/>
</dbReference>
<comment type="caution">
    <text evidence="2">The sequence shown here is derived from an EMBL/GenBank/DDBJ whole genome shotgun (WGS) entry which is preliminary data.</text>
</comment>
<proteinExistence type="predicted"/>
<evidence type="ECO:0000256" key="1">
    <source>
        <dbReference type="SAM" id="MobiDB-lite"/>
    </source>
</evidence>
<keyword evidence="3" id="KW-1185">Reference proteome</keyword>
<reference evidence="3" key="1">
    <citation type="submission" date="2023-07" db="EMBL/GenBank/DDBJ databases">
        <authorList>
            <person name="Deng Y."/>
            <person name="Zhang Y.-Q."/>
        </authorList>
    </citation>
    <scope>NUCLEOTIDE SEQUENCE [LARGE SCALE GENOMIC DNA]</scope>
    <source>
        <strain evidence="3">CPCC 205710</strain>
    </source>
</reference>
<protein>
    <submittedName>
        <fullName evidence="2">Uncharacterized protein</fullName>
    </submittedName>
</protein>
<name>A0ABT2M715_9MYCO</name>
<organism evidence="2 3">
    <name type="scientific">Mycobacterium deserti</name>
    <dbReference type="NCBI Taxonomy" id="2978347"/>
    <lineage>
        <taxon>Bacteria</taxon>
        <taxon>Bacillati</taxon>
        <taxon>Actinomycetota</taxon>
        <taxon>Actinomycetes</taxon>
        <taxon>Mycobacteriales</taxon>
        <taxon>Mycobacteriaceae</taxon>
        <taxon>Mycobacterium</taxon>
    </lineage>
</organism>
<accession>A0ABT2M715</accession>
<evidence type="ECO:0000313" key="3">
    <source>
        <dbReference type="Proteomes" id="UP001206639"/>
    </source>
</evidence>
<gene>
    <name evidence="2" type="ORF">N4S67_06440</name>
</gene>
<evidence type="ECO:0000313" key="2">
    <source>
        <dbReference type="EMBL" id="MCT7658056.1"/>
    </source>
</evidence>
<dbReference type="EMBL" id="JAODWD010000002">
    <property type="protein sequence ID" value="MCT7658056.1"/>
    <property type="molecule type" value="Genomic_DNA"/>
</dbReference>
<feature type="region of interest" description="Disordered" evidence="1">
    <location>
        <begin position="1"/>
        <end position="20"/>
    </location>
</feature>
<dbReference type="RefSeq" id="WP_260992146.1">
    <property type="nucleotide sequence ID" value="NZ_JAODWD010000002.1"/>
</dbReference>